<dbReference type="PROSITE" id="PS51658">
    <property type="entry name" value="BFN"/>
    <property type="match status" value="1"/>
</dbReference>
<evidence type="ECO:0000313" key="5">
    <source>
        <dbReference type="Proteomes" id="UP000297475"/>
    </source>
</evidence>
<dbReference type="PANTHER" id="PTHR15160">
    <property type="entry name" value="VON HIPPEL-LINDAU PROTEIN"/>
    <property type="match status" value="1"/>
</dbReference>
<dbReference type="Gene3D" id="2.30.42.10">
    <property type="match status" value="1"/>
</dbReference>
<dbReference type="SUPFAM" id="SSF50156">
    <property type="entry name" value="PDZ domain-like"/>
    <property type="match status" value="1"/>
</dbReference>
<feature type="domain" description="BFN" evidence="3">
    <location>
        <begin position="30"/>
        <end position="164"/>
    </location>
</feature>
<dbReference type="AlphaFoldDB" id="A0A4Z0WFV3"/>
<dbReference type="Gene3D" id="3.10.690.10">
    <property type="entry name" value="Bifunctional nuclease domain"/>
    <property type="match status" value="1"/>
</dbReference>
<reference evidence="4 5" key="1">
    <citation type="submission" date="2019-04" db="EMBL/GenBank/DDBJ databases">
        <title>Natronospirillum operosus gen. nov., sp. nov., a haloalkaliphilic satellite isolated from decaying biomass of laboratory culture of cyanobacterium Geitlerinema sp. and proposal of Natronospirillaceae fam. nov. and Saccharospirillaceae fam. nov.</title>
        <authorList>
            <person name="Kevbrin V."/>
            <person name="Boltyanskaya Y."/>
            <person name="Koziaeva V."/>
            <person name="Grouzdev D.S."/>
            <person name="Park M."/>
            <person name="Cho J."/>
        </authorList>
    </citation>
    <scope>NUCLEOTIDE SEQUENCE [LARGE SCALE GENOMIC DNA]</scope>
    <source>
        <strain evidence="4 5">G-116</strain>
    </source>
</reference>
<keyword evidence="5" id="KW-1185">Reference proteome</keyword>
<sequence>MRTLILSIALLLTASATLQAREPMEDPDDLVAVELATVGVDPMSGTPLVILREPGSGDVVPISIGPEEALAIIRALESIQTPRPMTHDTAVEVISALGGTLNRIMVDALIDNTYHGVLDIRRDGDPDTPVYVDTRPSDALALAVRTGATILVAPEVLQATRGRDFEGLGDDQSVTALGITVGMLSDEIRGDLDFPDDPGVVVNRAVGQAQEAGIEPGSMILSVNGEAPTTPLEFLELVQQTESDEPAVIRFWYDGEERTIELDTDVPAPEPRRRTAPGDMGPTV</sequence>
<dbReference type="SUPFAM" id="SSF103256">
    <property type="entry name" value="Hypothetical protein TM0160"/>
    <property type="match status" value="1"/>
</dbReference>
<dbReference type="Pfam" id="PF02577">
    <property type="entry name" value="BFN_dom"/>
    <property type="match status" value="1"/>
</dbReference>
<dbReference type="RefSeq" id="WP_135481197.1">
    <property type="nucleotide sequence ID" value="NZ_SRMF01000001.1"/>
</dbReference>
<dbReference type="InterPro" id="IPR036034">
    <property type="entry name" value="PDZ_sf"/>
</dbReference>
<dbReference type="PANTHER" id="PTHR15160:SF1">
    <property type="entry name" value="VON HIPPEL-LINDAU DISEASE TUMOR SUPPRESSOR"/>
    <property type="match status" value="1"/>
</dbReference>
<proteinExistence type="predicted"/>
<dbReference type="GO" id="GO:0004518">
    <property type="term" value="F:nuclease activity"/>
    <property type="evidence" value="ECO:0007669"/>
    <property type="project" value="InterPro"/>
</dbReference>
<gene>
    <name evidence="4" type="ORF">E4656_03440</name>
</gene>
<keyword evidence="2" id="KW-0732">Signal</keyword>
<evidence type="ECO:0000256" key="1">
    <source>
        <dbReference type="SAM" id="MobiDB-lite"/>
    </source>
</evidence>
<comment type="caution">
    <text evidence="4">The sequence shown here is derived from an EMBL/GenBank/DDBJ whole genome shotgun (WGS) entry which is preliminary data.</text>
</comment>
<feature type="chain" id="PRO_5021262051" description="BFN domain-containing protein" evidence="2">
    <location>
        <begin position="21"/>
        <end position="284"/>
    </location>
</feature>
<accession>A0A4Z0WFV3</accession>
<evidence type="ECO:0000259" key="3">
    <source>
        <dbReference type="PROSITE" id="PS51658"/>
    </source>
</evidence>
<organism evidence="4 5">
    <name type="scientific">Natronospirillum operosum</name>
    <dbReference type="NCBI Taxonomy" id="2759953"/>
    <lineage>
        <taxon>Bacteria</taxon>
        <taxon>Pseudomonadati</taxon>
        <taxon>Pseudomonadota</taxon>
        <taxon>Gammaproteobacteria</taxon>
        <taxon>Oceanospirillales</taxon>
        <taxon>Natronospirillaceae</taxon>
        <taxon>Natronospirillum</taxon>
    </lineage>
</organism>
<evidence type="ECO:0000313" key="4">
    <source>
        <dbReference type="EMBL" id="TGG95488.1"/>
    </source>
</evidence>
<dbReference type="Proteomes" id="UP000297475">
    <property type="component" value="Unassembled WGS sequence"/>
</dbReference>
<feature type="region of interest" description="Disordered" evidence="1">
    <location>
        <begin position="263"/>
        <end position="284"/>
    </location>
</feature>
<name>A0A4Z0WFV3_9GAMM</name>
<evidence type="ECO:0000256" key="2">
    <source>
        <dbReference type="SAM" id="SignalP"/>
    </source>
</evidence>
<dbReference type="OrthoDB" id="9788698at2"/>
<dbReference type="EMBL" id="SRMF01000001">
    <property type="protein sequence ID" value="TGG95488.1"/>
    <property type="molecule type" value="Genomic_DNA"/>
</dbReference>
<feature type="signal peptide" evidence="2">
    <location>
        <begin position="1"/>
        <end position="20"/>
    </location>
</feature>
<protein>
    <recommendedName>
        <fullName evidence="3">BFN domain-containing protein</fullName>
    </recommendedName>
</protein>
<dbReference type="InterPro" id="IPR036104">
    <property type="entry name" value="BFN_sf"/>
</dbReference>
<dbReference type="InterPro" id="IPR003729">
    <property type="entry name" value="Bi_nuclease_dom"/>
</dbReference>